<protein>
    <submittedName>
        <fullName evidence="2">Uncharacterized protein</fullName>
    </submittedName>
</protein>
<evidence type="ECO:0000256" key="1">
    <source>
        <dbReference type="SAM" id="MobiDB-lite"/>
    </source>
</evidence>
<gene>
    <name evidence="2" type="ORF">H0235_013210</name>
</gene>
<accession>A0A834KPX3</accession>
<organism evidence="2 3">
    <name type="scientific">Vespula pensylvanica</name>
    <name type="common">Western yellow jacket</name>
    <name type="synonym">Wasp</name>
    <dbReference type="NCBI Taxonomy" id="30213"/>
    <lineage>
        <taxon>Eukaryota</taxon>
        <taxon>Metazoa</taxon>
        <taxon>Ecdysozoa</taxon>
        <taxon>Arthropoda</taxon>
        <taxon>Hexapoda</taxon>
        <taxon>Insecta</taxon>
        <taxon>Pterygota</taxon>
        <taxon>Neoptera</taxon>
        <taxon>Endopterygota</taxon>
        <taxon>Hymenoptera</taxon>
        <taxon>Apocrita</taxon>
        <taxon>Aculeata</taxon>
        <taxon>Vespoidea</taxon>
        <taxon>Vespidae</taxon>
        <taxon>Vespinae</taxon>
        <taxon>Vespula</taxon>
    </lineage>
</organism>
<feature type="region of interest" description="Disordered" evidence="1">
    <location>
        <begin position="1"/>
        <end position="24"/>
    </location>
</feature>
<keyword evidence="3" id="KW-1185">Reference proteome</keyword>
<evidence type="ECO:0000313" key="2">
    <source>
        <dbReference type="EMBL" id="KAF7410603.1"/>
    </source>
</evidence>
<reference evidence="2" key="1">
    <citation type="journal article" date="2020" name="G3 (Bethesda)">
        <title>High-Quality Assemblies for Three Invasive Social Wasps from the &lt;i&gt;Vespula&lt;/i&gt; Genus.</title>
        <authorList>
            <person name="Harrop T.W.R."/>
            <person name="Guhlin J."/>
            <person name="McLaughlin G.M."/>
            <person name="Permina E."/>
            <person name="Stockwell P."/>
            <person name="Gilligan J."/>
            <person name="Le Lec M.F."/>
            <person name="Gruber M.A.M."/>
            <person name="Quinn O."/>
            <person name="Lovegrove M."/>
            <person name="Duncan E.J."/>
            <person name="Remnant E.J."/>
            <person name="Van Eeckhoven J."/>
            <person name="Graham B."/>
            <person name="Knapp R.A."/>
            <person name="Langford K.W."/>
            <person name="Kronenberg Z."/>
            <person name="Press M.O."/>
            <person name="Eacker S.M."/>
            <person name="Wilson-Rankin E.E."/>
            <person name="Purcell J."/>
            <person name="Lester P.J."/>
            <person name="Dearden P.K."/>
        </authorList>
    </citation>
    <scope>NUCLEOTIDE SEQUENCE</scope>
    <source>
        <strain evidence="2">Volc-1</strain>
    </source>
</reference>
<feature type="compositionally biased region" description="Basic and acidic residues" evidence="1">
    <location>
        <begin position="10"/>
        <end position="21"/>
    </location>
</feature>
<sequence>MVSVGTSIDGIDRNAREREPMENTGNSVFLFDRIRREEDARGSPQGEPLSPISTLIARSQVKYRVSTWRFGTATIAYSISETVFTIQFAAYQPPPIRYLDFTWLS</sequence>
<dbReference type="Proteomes" id="UP000600918">
    <property type="component" value="Unassembled WGS sequence"/>
</dbReference>
<dbReference type="EMBL" id="JACSDY010000013">
    <property type="protein sequence ID" value="KAF7410603.1"/>
    <property type="molecule type" value="Genomic_DNA"/>
</dbReference>
<comment type="caution">
    <text evidence="2">The sequence shown here is derived from an EMBL/GenBank/DDBJ whole genome shotgun (WGS) entry which is preliminary data.</text>
</comment>
<dbReference type="AlphaFoldDB" id="A0A834KPX3"/>
<name>A0A834KPX3_VESPE</name>
<proteinExistence type="predicted"/>
<evidence type="ECO:0000313" key="3">
    <source>
        <dbReference type="Proteomes" id="UP000600918"/>
    </source>
</evidence>